<protein>
    <submittedName>
        <fullName evidence="2">Glucose-1-phosphate cytidylyltransferase</fullName>
        <ecNumber evidence="2">2.7.7.33</ecNumber>
    </submittedName>
</protein>
<dbReference type="EMBL" id="FXYE01000002">
    <property type="protein sequence ID" value="SMX47264.1"/>
    <property type="molecule type" value="Genomic_DNA"/>
</dbReference>
<feature type="domain" description="Nucleotidyl transferase" evidence="1">
    <location>
        <begin position="2"/>
        <end position="208"/>
    </location>
</feature>
<keyword evidence="2" id="KW-0808">Transferase</keyword>
<evidence type="ECO:0000259" key="1">
    <source>
        <dbReference type="Pfam" id="PF00483"/>
    </source>
</evidence>
<organism evidence="2 3">
    <name type="scientific">Actibacterium lipolyticum</name>
    <dbReference type="NCBI Taxonomy" id="1524263"/>
    <lineage>
        <taxon>Bacteria</taxon>
        <taxon>Pseudomonadati</taxon>
        <taxon>Pseudomonadota</taxon>
        <taxon>Alphaproteobacteria</taxon>
        <taxon>Rhodobacterales</taxon>
        <taxon>Roseobacteraceae</taxon>
        <taxon>Actibacterium</taxon>
    </lineage>
</organism>
<accession>A0A238KWP7</accession>
<dbReference type="CDD" id="cd02524">
    <property type="entry name" value="G1P_cytidylyltransferase"/>
    <property type="match status" value="1"/>
</dbReference>
<dbReference type="InterPro" id="IPR013446">
    <property type="entry name" value="G1P_cyt_trans-like"/>
</dbReference>
<dbReference type="NCBIfam" id="TIGR02623">
    <property type="entry name" value="G1P_cyt_trans"/>
    <property type="match status" value="1"/>
</dbReference>
<proteinExistence type="predicted"/>
<dbReference type="EC" id="2.7.7.33" evidence="2"/>
<dbReference type="InterPro" id="IPR005835">
    <property type="entry name" value="NTP_transferase_dom"/>
</dbReference>
<gene>
    <name evidence="2" type="primary">rfbF</name>
    <name evidence="2" type="ORF">COL8621_03392</name>
</gene>
<evidence type="ECO:0000313" key="3">
    <source>
        <dbReference type="Proteomes" id="UP000202922"/>
    </source>
</evidence>
<dbReference type="GO" id="GO:0047343">
    <property type="term" value="F:glucose-1-phosphate cytidylyltransferase activity"/>
    <property type="evidence" value="ECO:0007669"/>
    <property type="project" value="UniProtKB-EC"/>
</dbReference>
<dbReference type="PANTHER" id="PTHR47183:SF1">
    <property type="entry name" value="GLUCOSE-1-PHOSPHATE CYTIDYLYLTRANSFERASE"/>
    <property type="match status" value="1"/>
</dbReference>
<dbReference type="InterPro" id="IPR046981">
    <property type="entry name" value="G1P_cyt_trans"/>
</dbReference>
<dbReference type="PANTHER" id="PTHR47183">
    <property type="entry name" value="GLUCOSE-1-PHOSPHATE CYTIDYLYLTRANSFERASE-RELATED"/>
    <property type="match status" value="1"/>
</dbReference>
<name>A0A238KWP7_9RHOB</name>
<dbReference type="GO" id="GO:0009243">
    <property type="term" value="P:O antigen biosynthetic process"/>
    <property type="evidence" value="ECO:0007669"/>
    <property type="project" value="InterPro"/>
</dbReference>
<keyword evidence="3" id="KW-1185">Reference proteome</keyword>
<evidence type="ECO:0000313" key="2">
    <source>
        <dbReference type="EMBL" id="SMX47264.1"/>
    </source>
</evidence>
<dbReference type="InterPro" id="IPR029044">
    <property type="entry name" value="Nucleotide-diphossugar_trans"/>
</dbReference>
<dbReference type="Proteomes" id="UP000202922">
    <property type="component" value="Unassembled WGS sequence"/>
</dbReference>
<sequence length="269" mass="30036">MKVLLLAGGLGSRLAEETVRIPKPMVEVGGRPIIVRVMDIYSHFGHKDFLVAAGYKSLLLKQFFMNFHLASNDVSVDLETGTTELLPVRPNDWKVSIVDTGSHTMTGGRVLRLRDQLQDGPFMVTYSDGVGNIDIDALLKFHKSHGKLATVTAVQPPARFGNLELDGDQVSEFTEKVRKHETWINGGFFVFEPGVIDYIDGDSQPLELEPLTRIARDGQLMAYKHHGFWHPMDTVRDRDYLDTLCGDATPPWLKFDDGANDSGSPLTRR</sequence>
<dbReference type="Pfam" id="PF00483">
    <property type="entry name" value="NTP_transferase"/>
    <property type="match status" value="1"/>
</dbReference>
<dbReference type="Gene3D" id="3.90.550.10">
    <property type="entry name" value="Spore Coat Polysaccharide Biosynthesis Protein SpsA, Chain A"/>
    <property type="match status" value="1"/>
</dbReference>
<dbReference type="AlphaFoldDB" id="A0A238KWP7"/>
<keyword evidence="2" id="KW-0548">Nucleotidyltransferase</keyword>
<dbReference type="RefSeq" id="WP_093968408.1">
    <property type="nucleotide sequence ID" value="NZ_FXYE01000002.1"/>
</dbReference>
<reference evidence="3" key="1">
    <citation type="submission" date="2017-05" db="EMBL/GenBank/DDBJ databases">
        <authorList>
            <person name="Rodrigo-Torres L."/>
            <person name="Arahal R. D."/>
            <person name="Lucena T."/>
        </authorList>
    </citation>
    <scope>NUCLEOTIDE SEQUENCE [LARGE SCALE GENOMIC DNA]</scope>
    <source>
        <strain evidence="3">CECT 8621</strain>
    </source>
</reference>
<dbReference type="SUPFAM" id="SSF53448">
    <property type="entry name" value="Nucleotide-diphospho-sugar transferases"/>
    <property type="match status" value="1"/>
</dbReference>
<dbReference type="OrthoDB" id="9814110at2"/>